<accession>A0A401TJJ2</accession>
<proteinExistence type="predicted"/>
<feature type="region of interest" description="Disordered" evidence="1">
    <location>
        <begin position="78"/>
        <end position="100"/>
    </location>
</feature>
<reference evidence="2 3" key="1">
    <citation type="journal article" date="2018" name="Nat. Ecol. Evol.">
        <title>Shark genomes provide insights into elasmobranch evolution and the origin of vertebrates.</title>
        <authorList>
            <person name="Hara Y"/>
            <person name="Yamaguchi K"/>
            <person name="Onimaru K"/>
            <person name="Kadota M"/>
            <person name="Koyanagi M"/>
            <person name="Keeley SD"/>
            <person name="Tatsumi K"/>
            <person name="Tanaka K"/>
            <person name="Motone F"/>
            <person name="Kageyama Y"/>
            <person name="Nozu R"/>
            <person name="Adachi N"/>
            <person name="Nishimura O"/>
            <person name="Nakagawa R"/>
            <person name="Tanegashima C"/>
            <person name="Kiyatake I"/>
            <person name="Matsumoto R"/>
            <person name="Murakumo K"/>
            <person name="Nishida K"/>
            <person name="Terakita A"/>
            <person name="Kuratani S"/>
            <person name="Sato K"/>
            <person name="Hyodo S Kuraku.S."/>
        </authorList>
    </citation>
    <scope>NUCLEOTIDE SEQUENCE [LARGE SCALE GENOMIC DNA]</scope>
</reference>
<evidence type="ECO:0000313" key="2">
    <source>
        <dbReference type="EMBL" id="GCC42798.1"/>
    </source>
</evidence>
<comment type="caution">
    <text evidence="2">The sequence shown here is derived from an EMBL/GenBank/DDBJ whole genome shotgun (WGS) entry which is preliminary data.</text>
</comment>
<evidence type="ECO:0000256" key="1">
    <source>
        <dbReference type="SAM" id="MobiDB-lite"/>
    </source>
</evidence>
<sequence length="162" mass="17428">MVCPSGWTALLMKTVSGIVFVGGVGGFPVTGALLPGGRGQTQPEEWRCHSPNKRVPSAGCLWGSEQQDPTAHCVGEADAAGGQRTRRSNVAVHPKGKPSVSRAWDKLGAPVPGKSRANLCGLRQGFGAEYLQSILCPDWTAQRPADRGREGERERQRERVRE</sequence>
<dbReference type="Proteomes" id="UP000287033">
    <property type="component" value="Unassembled WGS sequence"/>
</dbReference>
<keyword evidence="3" id="KW-1185">Reference proteome</keyword>
<protein>
    <submittedName>
        <fullName evidence="2">Uncharacterized protein</fullName>
    </submittedName>
</protein>
<gene>
    <name evidence="2" type="ORF">chiPu_0026723</name>
</gene>
<dbReference type="AlphaFoldDB" id="A0A401TJJ2"/>
<organism evidence="2 3">
    <name type="scientific">Chiloscyllium punctatum</name>
    <name type="common">Brownbanded bambooshark</name>
    <name type="synonym">Hemiscyllium punctatum</name>
    <dbReference type="NCBI Taxonomy" id="137246"/>
    <lineage>
        <taxon>Eukaryota</taxon>
        <taxon>Metazoa</taxon>
        <taxon>Chordata</taxon>
        <taxon>Craniata</taxon>
        <taxon>Vertebrata</taxon>
        <taxon>Chondrichthyes</taxon>
        <taxon>Elasmobranchii</taxon>
        <taxon>Galeomorphii</taxon>
        <taxon>Galeoidea</taxon>
        <taxon>Orectolobiformes</taxon>
        <taxon>Hemiscylliidae</taxon>
        <taxon>Chiloscyllium</taxon>
    </lineage>
</organism>
<name>A0A401TJJ2_CHIPU</name>
<evidence type="ECO:0000313" key="3">
    <source>
        <dbReference type="Proteomes" id="UP000287033"/>
    </source>
</evidence>
<dbReference type="EMBL" id="BEZZ01086115">
    <property type="protein sequence ID" value="GCC42798.1"/>
    <property type="molecule type" value="Genomic_DNA"/>
</dbReference>
<feature type="region of interest" description="Disordered" evidence="1">
    <location>
        <begin position="141"/>
        <end position="162"/>
    </location>
</feature>
<feature type="compositionally biased region" description="Basic and acidic residues" evidence="1">
    <location>
        <begin position="144"/>
        <end position="162"/>
    </location>
</feature>